<name>A0ABQ6G716_9CHLR</name>
<comment type="similarity">
    <text evidence="1">Belongs to the pseudomonas-type ThrB family.</text>
</comment>
<dbReference type="RefSeq" id="WP_338257727.1">
    <property type="nucleotide sequence ID" value="NZ_BSRI01000002.1"/>
</dbReference>
<sequence length="310" mass="35523">MAGIPTEIVNTWLLANGHFTNPLSSQLLRSYTNDVYEIFSGDEKYILKIYGAGWKNEAEVRYEIALLKHLADKGLPVANAIAPCNGKTLHQFNERFSVLYEYAAGRKPEPPFTPQLYYAFGKAIASMHELSNDFKTSWHRQPLDLDYTIDKPLEHIIPLLSRHEQRDFLCGVTDMIKTGLNRLEAQGLDWGPIHADATLDNLHVTPDGQIVLYDFEEGPGWRAADLQGWAFQGQAHQEKWHAFQQGYQAVRPLRSADLEAAPYLTIAWDIWGIQIDLDRRILHQGHEQVRTYLDEQLNNIKGRLQQFGWL</sequence>
<dbReference type="SUPFAM" id="SSF56112">
    <property type="entry name" value="Protein kinase-like (PK-like)"/>
    <property type="match status" value="1"/>
</dbReference>
<protein>
    <recommendedName>
        <fullName evidence="2">Aminoglycoside phosphotransferase domain-containing protein</fullName>
    </recommendedName>
</protein>
<dbReference type="PANTHER" id="PTHR21064">
    <property type="entry name" value="AMINOGLYCOSIDE PHOSPHOTRANSFERASE DOMAIN-CONTAINING PROTEIN-RELATED"/>
    <property type="match status" value="1"/>
</dbReference>
<dbReference type="InterPro" id="IPR050249">
    <property type="entry name" value="Pseudomonas-type_ThrB"/>
</dbReference>
<dbReference type="InterPro" id="IPR011009">
    <property type="entry name" value="Kinase-like_dom_sf"/>
</dbReference>
<dbReference type="Pfam" id="PF01636">
    <property type="entry name" value="APH"/>
    <property type="match status" value="1"/>
</dbReference>
<dbReference type="Gene3D" id="3.90.1200.10">
    <property type="match status" value="1"/>
</dbReference>
<keyword evidence="4" id="KW-1185">Reference proteome</keyword>
<accession>A0ABQ6G716</accession>
<evidence type="ECO:0000259" key="2">
    <source>
        <dbReference type="Pfam" id="PF01636"/>
    </source>
</evidence>
<evidence type="ECO:0000313" key="4">
    <source>
        <dbReference type="Proteomes" id="UP001344906"/>
    </source>
</evidence>
<organism evidence="3 4">
    <name type="scientific">Dictyobacter halimunensis</name>
    <dbReference type="NCBI Taxonomy" id="3026934"/>
    <lineage>
        <taxon>Bacteria</taxon>
        <taxon>Bacillati</taxon>
        <taxon>Chloroflexota</taxon>
        <taxon>Ktedonobacteria</taxon>
        <taxon>Ktedonobacterales</taxon>
        <taxon>Dictyobacteraceae</taxon>
        <taxon>Dictyobacter</taxon>
    </lineage>
</organism>
<feature type="domain" description="Aminoglycoside phosphotransferase" evidence="2">
    <location>
        <begin position="30"/>
        <end position="249"/>
    </location>
</feature>
<gene>
    <name evidence="3" type="ORF">KDH_74320</name>
</gene>
<dbReference type="EMBL" id="BSRI01000002">
    <property type="protein sequence ID" value="GLV60613.1"/>
    <property type="molecule type" value="Genomic_DNA"/>
</dbReference>
<dbReference type="InterPro" id="IPR002575">
    <property type="entry name" value="Aminoglycoside_PTrfase"/>
</dbReference>
<reference evidence="3 4" key="1">
    <citation type="submission" date="2023-02" db="EMBL/GenBank/DDBJ databases">
        <title>Dictyobacter halimunensis sp. nov., a new member of the class Ktedonobacteria from forest soil in a geothermal area.</title>
        <authorList>
            <person name="Rachmania M.K."/>
            <person name="Ningsih F."/>
            <person name="Sakai Y."/>
            <person name="Yabe S."/>
            <person name="Yokota A."/>
            <person name="Sjamsuridzal W."/>
        </authorList>
    </citation>
    <scope>NUCLEOTIDE SEQUENCE [LARGE SCALE GENOMIC DNA]</scope>
    <source>
        <strain evidence="3 4">S3.2.2.5</strain>
    </source>
</reference>
<evidence type="ECO:0000256" key="1">
    <source>
        <dbReference type="ARBA" id="ARBA00038240"/>
    </source>
</evidence>
<proteinExistence type="inferred from homology"/>
<comment type="caution">
    <text evidence="3">The sequence shown here is derived from an EMBL/GenBank/DDBJ whole genome shotgun (WGS) entry which is preliminary data.</text>
</comment>
<dbReference type="Proteomes" id="UP001344906">
    <property type="component" value="Unassembled WGS sequence"/>
</dbReference>
<dbReference type="Gene3D" id="3.30.200.20">
    <property type="entry name" value="Phosphorylase Kinase, domain 1"/>
    <property type="match status" value="1"/>
</dbReference>
<dbReference type="PANTHER" id="PTHR21064:SF6">
    <property type="entry name" value="AMINOGLYCOSIDE PHOSPHOTRANSFERASE DOMAIN-CONTAINING PROTEIN"/>
    <property type="match status" value="1"/>
</dbReference>
<evidence type="ECO:0000313" key="3">
    <source>
        <dbReference type="EMBL" id="GLV60613.1"/>
    </source>
</evidence>